<evidence type="ECO:0000256" key="10">
    <source>
        <dbReference type="SAM" id="MobiDB-lite"/>
    </source>
</evidence>
<dbReference type="SMART" id="SM01092">
    <property type="entry name" value="CO_deh_flav_C"/>
    <property type="match status" value="1"/>
</dbReference>
<evidence type="ECO:0000256" key="3">
    <source>
        <dbReference type="ARBA" id="ARBA00022714"/>
    </source>
</evidence>
<dbReference type="Gene3D" id="3.30.43.10">
    <property type="entry name" value="Uridine Diphospho-n-acetylenolpyruvylglucosamine Reductase, domain 2"/>
    <property type="match status" value="1"/>
</dbReference>
<dbReference type="InterPro" id="IPR005107">
    <property type="entry name" value="CO_DH_flav_C"/>
</dbReference>
<comment type="caution">
    <text evidence="13">The sequence shown here is derived from an EMBL/GenBank/DDBJ whole genome shotgun (WGS) entry which is preliminary data.</text>
</comment>
<name>A0AAE0GUP6_9CHLO</name>
<dbReference type="GO" id="GO:0005506">
    <property type="term" value="F:iron ion binding"/>
    <property type="evidence" value="ECO:0007669"/>
    <property type="project" value="InterPro"/>
</dbReference>
<dbReference type="InterPro" id="IPR016166">
    <property type="entry name" value="FAD-bd_PCMH"/>
</dbReference>
<dbReference type="InterPro" id="IPR002346">
    <property type="entry name" value="Mopterin_DH_FAD-bd"/>
</dbReference>
<keyword evidence="14" id="KW-1185">Reference proteome</keyword>
<keyword evidence="7" id="KW-0408">Iron</keyword>
<dbReference type="GO" id="GO:0051537">
    <property type="term" value="F:2 iron, 2 sulfur cluster binding"/>
    <property type="evidence" value="ECO:0007669"/>
    <property type="project" value="UniProtKB-KW"/>
</dbReference>
<evidence type="ECO:0000256" key="5">
    <source>
        <dbReference type="ARBA" id="ARBA00022827"/>
    </source>
</evidence>
<evidence type="ECO:0000313" key="14">
    <source>
        <dbReference type="Proteomes" id="UP001190700"/>
    </source>
</evidence>
<dbReference type="PANTHER" id="PTHR45444">
    <property type="entry name" value="XANTHINE DEHYDROGENASE"/>
    <property type="match status" value="1"/>
</dbReference>
<dbReference type="Gene3D" id="1.10.150.120">
    <property type="entry name" value="[2Fe-2S]-binding domain"/>
    <property type="match status" value="1"/>
</dbReference>
<dbReference type="InterPro" id="IPR036318">
    <property type="entry name" value="FAD-bd_PCMH-like_sf"/>
</dbReference>
<evidence type="ECO:0000256" key="1">
    <source>
        <dbReference type="ARBA" id="ARBA00001974"/>
    </source>
</evidence>
<dbReference type="Pfam" id="PF01799">
    <property type="entry name" value="Fer2_2"/>
    <property type="match status" value="1"/>
</dbReference>
<reference evidence="13 14" key="1">
    <citation type="journal article" date="2015" name="Genome Biol. Evol.">
        <title>Comparative Genomics of a Bacterivorous Green Alga Reveals Evolutionary Causalities and Consequences of Phago-Mixotrophic Mode of Nutrition.</title>
        <authorList>
            <person name="Burns J.A."/>
            <person name="Paasch A."/>
            <person name="Narechania A."/>
            <person name="Kim E."/>
        </authorList>
    </citation>
    <scope>NUCLEOTIDE SEQUENCE [LARGE SCALE GENOMIC DNA]</scope>
    <source>
        <strain evidence="13 14">PLY_AMNH</strain>
    </source>
</reference>
<keyword evidence="6" id="KW-0560">Oxidoreductase</keyword>
<evidence type="ECO:0000313" key="13">
    <source>
        <dbReference type="EMBL" id="KAK3284518.1"/>
    </source>
</evidence>
<dbReference type="Pfam" id="PF00941">
    <property type="entry name" value="FAD_binding_5"/>
    <property type="match status" value="1"/>
</dbReference>
<proteinExistence type="predicted"/>
<dbReference type="Pfam" id="PF03450">
    <property type="entry name" value="CO_deh_flav_C"/>
    <property type="match status" value="1"/>
</dbReference>
<dbReference type="InterPro" id="IPR016169">
    <property type="entry name" value="FAD-bd_PCMH_sub2"/>
</dbReference>
<dbReference type="Gene3D" id="3.30.390.50">
    <property type="entry name" value="CO dehydrogenase flavoprotein, C-terminal domain"/>
    <property type="match status" value="1"/>
</dbReference>
<dbReference type="Gene3D" id="3.30.465.10">
    <property type="match status" value="1"/>
</dbReference>
<dbReference type="NCBIfam" id="TIGR02963">
    <property type="entry name" value="xanthine_xdhA"/>
    <property type="match status" value="1"/>
</dbReference>
<gene>
    <name evidence="13" type="ORF">CYMTET_7839</name>
</gene>
<dbReference type="InterPro" id="IPR002888">
    <property type="entry name" value="2Fe-2S-bd"/>
</dbReference>
<dbReference type="SUPFAM" id="SSF47741">
    <property type="entry name" value="CO dehydrogenase ISP C-domain like"/>
    <property type="match status" value="1"/>
</dbReference>
<keyword evidence="2" id="KW-0285">Flavoprotein</keyword>
<comment type="cofactor">
    <cofactor evidence="1">
        <name>FAD</name>
        <dbReference type="ChEBI" id="CHEBI:57692"/>
    </cofactor>
</comment>
<dbReference type="InterPro" id="IPR036010">
    <property type="entry name" value="2Fe-2S_ferredoxin-like_sf"/>
</dbReference>
<dbReference type="GO" id="GO:0004854">
    <property type="term" value="F:xanthine dehydrogenase activity"/>
    <property type="evidence" value="ECO:0007669"/>
    <property type="project" value="InterPro"/>
</dbReference>
<sequence>MSSNDLDKEEPIVYVNGKRHTLPAGKGEWTLLQYLREIGLKGTKLGCGEGGCGACTVMVSNFDTKAGQIKNRSVNACLSPLYSVEGCHVVTVEGIGNSRNGLHPVQEKLAKSHGSQCGFCTPGFVMSMYSLLRSSAKQPTEEEIEENLAGNLCRCTGYRPILEAFRTFARSDAEGYTRDATKTSWEQSTSPSGEGATNGGSPICPGTGQPCTNGCGSTAPSVAKEVSPACEKHDCGEEHSWTGVAEPIFPPELRRRVPQSLQLPGPVCTWLRPVTLQELLLSKQNTPSAKLIVGNTEVGIEVKFKHMRYPVLVAPTHVPELNALEVREKDILLGASVTLTQMRDLFRELIDSRPAYQTCGLAAVVEQLRWFAGNQIRNVSSLAGNIVTGSPISDLNPLWMAMGATFIVQELGSEPRHVPATDFFLGYRKVDLRPAEVLVQILVPFMRELEYVREFKQAHRREDDIAIVNAGMRVKFELSESSKLVAAEVAIAYGGMAAKTVMAKEVAAAMQGKEWDTSALQLGLQALPKDVPLAPDVPGGMAEFRSSLAASFLYKFFVHASLKLPADAPAAAILVPQVAMEEHSAAAAYSRRFIPASQAASHTYTTKPTRKTTPLLPEPHWAT</sequence>
<evidence type="ECO:0000259" key="11">
    <source>
        <dbReference type="PROSITE" id="PS51085"/>
    </source>
</evidence>
<dbReference type="InterPro" id="IPR001041">
    <property type="entry name" value="2Fe-2S_ferredoxin-type"/>
</dbReference>
<dbReference type="InterPro" id="IPR016208">
    <property type="entry name" value="Ald_Oxase/xanthine_DH-like"/>
</dbReference>
<keyword evidence="5" id="KW-0274">FAD</keyword>
<dbReference type="EMBL" id="LGRX02002256">
    <property type="protein sequence ID" value="KAK3284518.1"/>
    <property type="molecule type" value="Genomic_DNA"/>
</dbReference>
<evidence type="ECO:0000256" key="8">
    <source>
        <dbReference type="ARBA" id="ARBA00023014"/>
    </source>
</evidence>
<feature type="region of interest" description="Disordered" evidence="10">
    <location>
        <begin position="600"/>
        <end position="623"/>
    </location>
</feature>
<dbReference type="SUPFAM" id="SSF56176">
    <property type="entry name" value="FAD-binding/transporter-associated domain-like"/>
    <property type="match status" value="1"/>
</dbReference>
<dbReference type="InterPro" id="IPR006058">
    <property type="entry name" value="2Fe2S_fd_BS"/>
</dbReference>
<keyword evidence="3" id="KW-0001">2Fe-2S</keyword>
<dbReference type="PROSITE" id="PS00197">
    <property type="entry name" value="2FE2S_FER_1"/>
    <property type="match status" value="1"/>
</dbReference>
<accession>A0AAE0GUP6</accession>
<dbReference type="GO" id="GO:0071949">
    <property type="term" value="F:FAD binding"/>
    <property type="evidence" value="ECO:0007669"/>
    <property type="project" value="InterPro"/>
</dbReference>
<dbReference type="InterPro" id="IPR012675">
    <property type="entry name" value="Beta-grasp_dom_sf"/>
</dbReference>
<evidence type="ECO:0000256" key="4">
    <source>
        <dbReference type="ARBA" id="ARBA00022723"/>
    </source>
</evidence>
<dbReference type="Pfam" id="PF00111">
    <property type="entry name" value="Fer2"/>
    <property type="match status" value="1"/>
</dbReference>
<dbReference type="FunFam" id="3.30.465.10:FF:000004">
    <property type="entry name" value="Xanthine dehydrogenase/oxidase"/>
    <property type="match status" value="1"/>
</dbReference>
<keyword evidence="4" id="KW-0479">Metal-binding</keyword>
<dbReference type="AlphaFoldDB" id="A0AAE0GUP6"/>
<dbReference type="PROSITE" id="PS51387">
    <property type="entry name" value="FAD_PCMH"/>
    <property type="match status" value="1"/>
</dbReference>
<keyword evidence="8" id="KW-0411">Iron-sulfur</keyword>
<dbReference type="Proteomes" id="UP001190700">
    <property type="component" value="Unassembled WGS sequence"/>
</dbReference>
<feature type="compositionally biased region" description="Low complexity" evidence="10">
    <location>
        <begin position="603"/>
        <end position="623"/>
    </location>
</feature>
<dbReference type="SUPFAM" id="SSF54292">
    <property type="entry name" value="2Fe-2S ferredoxin-like"/>
    <property type="match status" value="1"/>
</dbReference>
<dbReference type="FunFam" id="3.10.20.30:FF:000015">
    <property type="entry name" value="Aldehyde oxidase 1"/>
    <property type="match status" value="1"/>
</dbReference>
<organism evidence="13 14">
    <name type="scientific">Cymbomonas tetramitiformis</name>
    <dbReference type="NCBI Taxonomy" id="36881"/>
    <lineage>
        <taxon>Eukaryota</taxon>
        <taxon>Viridiplantae</taxon>
        <taxon>Chlorophyta</taxon>
        <taxon>Pyramimonadophyceae</taxon>
        <taxon>Pyramimonadales</taxon>
        <taxon>Pyramimonadaceae</taxon>
        <taxon>Cymbomonas</taxon>
    </lineage>
</organism>
<dbReference type="InterPro" id="IPR016167">
    <property type="entry name" value="FAD-bd_PCMH_sub1"/>
</dbReference>
<evidence type="ECO:0000256" key="9">
    <source>
        <dbReference type="ARBA" id="ARBA00034078"/>
    </source>
</evidence>
<dbReference type="PROSITE" id="PS51085">
    <property type="entry name" value="2FE2S_FER_2"/>
    <property type="match status" value="1"/>
</dbReference>
<dbReference type="FunFam" id="3.30.43.10:FF:000001">
    <property type="entry name" value="Xanthine dehydrogenase/oxidase"/>
    <property type="match status" value="1"/>
</dbReference>
<feature type="domain" description="FAD-binding PCMH-type" evidence="12">
    <location>
        <begin position="263"/>
        <end position="448"/>
    </location>
</feature>
<evidence type="ECO:0000256" key="7">
    <source>
        <dbReference type="ARBA" id="ARBA00023004"/>
    </source>
</evidence>
<feature type="compositionally biased region" description="Polar residues" evidence="10">
    <location>
        <begin position="182"/>
        <end position="192"/>
    </location>
</feature>
<dbReference type="InterPro" id="IPR036683">
    <property type="entry name" value="CO_DH_flav_C_dom_sf"/>
</dbReference>
<dbReference type="Gene3D" id="3.10.20.30">
    <property type="match status" value="1"/>
</dbReference>
<dbReference type="SUPFAM" id="SSF55447">
    <property type="entry name" value="CO dehydrogenase flavoprotein C-terminal domain-like"/>
    <property type="match status" value="1"/>
</dbReference>
<feature type="region of interest" description="Disordered" evidence="10">
    <location>
        <begin position="176"/>
        <end position="201"/>
    </location>
</feature>
<evidence type="ECO:0000259" key="12">
    <source>
        <dbReference type="PROSITE" id="PS51387"/>
    </source>
</evidence>
<dbReference type="InterPro" id="IPR036884">
    <property type="entry name" value="2Fe-2S-bd_dom_sf"/>
</dbReference>
<evidence type="ECO:0000256" key="2">
    <source>
        <dbReference type="ARBA" id="ARBA00022630"/>
    </source>
</evidence>
<comment type="cofactor">
    <cofactor evidence="9">
        <name>[2Fe-2S] cluster</name>
        <dbReference type="ChEBI" id="CHEBI:190135"/>
    </cofactor>
</comment>
<dbReference type="PANTHER" id="PTHR45444:SF3">
    <property type="entry name" value="XANTHINE DEHYDROGENASE"/>
    <property type="match status" value="1"/>
</dbReference>
<dbReference type="InterPro" id="IPR014307">
    <property type="entry name" value="Xanthine_DH_ssu"/>
</dbReference>
<protein>
    <submittedName>
        <fullName evidence="13">Xylitol dehydrogenase</fullName>
    </submittedName>
</protein>
<feature type="domain" description="2Fe-2S ferredoxin-type" evidence="11">
    <location>
        <begin position="9"/>
        <end position="95"/>
    </location>
</feature>
<evidence type="ECO:0000256" key="6">
    <source>
        <dbReference type="ARBA" id="ARBA00023002"/>
    </source>
</evidence>